<dbReference type="OrthoDB" id="5510862at2"/>
<dbReference type="Proteomes" id="UP000626244">
    <property type="component" value="Unassembled WGS sequence"/>
</dbReference>
<name>A0A8J3AVJ0_9BACI</name>
<proteinExistence type="predicted"/>
<protein>
    <submittedName>
        <fullName evidence="1">Uncharacterized protein</fullName>
    </submittedName>
</protein>
<sequence length="181" mass="21568">MDSTIQTYFENLDSTDKNLQFEAFNYIISVTKEKVDWSYEVWDKLKADLTHKGNHQRSRAAQFLANLAISDPEKRIVNDFPNIWKVTYDPKFVTARHTLQTIWRVGLAGPEQREMVIHHLSDRFINCKEEKNCTLIRFDIIQCLKNLYDEVGIEEIKHLALDLIEKEEDLKYRKKYKTVWK</sequence>
<keyword evidence="2" id="KW-1185">Reference proteome</keyword>
<evidence type="ECO:0000313" key="1">
    <source>
        <dbReference type="EMBL" id="GGI17657.1"/>
    </source>
</evidence>
<reference evidence="2" key="1">
    <citation type="journal article" date="2019" name="Int. J. Syst. Evol. Microbiol.">
        <title>The Global Catalogue of Microorganisms (GCM) 10K type strain sequencing project: providing services to taxonomists for standard genome sequencing and annotation.</title>
        <authorList>
            <consortium name="The Broad Institute Genomics Platform"/>
            <consortium name="The Broad Institute Genome Sequencing Center for Infectious Disease"/>
            <person name="Wu L."/>
            <person name="Ma J."/>
        </authorList>
    </citation>
    <scope>NUCLEOTIDE SEQUENCE [LARGE SCALE GENOMIC DNA]</scope>
    <source>
        <strain evidence="2">CGMCC 1.14993</strain>
    </source>
</reference>
<evidence type="ECO:0000313" key="2">
    <source>
        <dbReference type="Proteomes" id="UP000626244"/>
    </source>
</evidence>
<dbReference type="RefSeq" id="WP_088001874.1">
    <property type="nucleotide sequence ID" value="NZ_BMHB01000003.1"/>
</dbReference>
<comment type="caution">
    <text evidence="1">The sequence shown here is derived from an EMBL/GenBank/DDBJ whole genome shotgun (WGS) entry which is preliminary data.</text>
</comment>
<accession>A0A8J3AVJ0</accession>
<dbReference type="EMBL" id="BMHB01000003">
    <property type="protein sequence ID" value="GGI17657.1"/>
    <property type="molecule type" value="Genomic_DNA"/>
</dbReference>
<gene>
    <name evidence="1" type="ORF">GCM10007380_39040</name>
</gene>
<dbReference type="AlphaFoldDB" id="A0A8J3AVJ0"/>
<organism evidence="1 2">
    <name type="scientific">Gottfriedia solisilvae</name>
    <dbReference type="NCBI Taxonomy" id="1516104"/>
    <lineage>
        <taxon>Bacteria</taxon>
        <taxon>Bacillati</taxon>
        <taxon>Bacillota</taxon>
        <taxon>Bacilli</taxon>
        <taxon>Bacillales</taxon>
        <taxon>Bacillaceae</taxon>
        <taxon>Gottfriedia</taxon>
    </lineage>
</organism>
<dbReference type="SUPFAM" id="SSF48371">
    <property type="entry name" value="ARM repeat"/>
    <property type="match status" value="1"/>
</dbReference>
<dbReference type="InterPro" id="IPR016024">
    <property type="entry name" value="ARM-type_fold"/>
</dbReference>